<dbReference type="Proteomes" id="UP000218811">
    <property type="component" value="Unassembled WGS sequence"/>
</dbReference>
<gene>
    <name evidence="2" type="ORF">WOLCODRAFT_27331</name>
</gene>
<evidence type="ECO:0000256" key="1">
    <source>
        <dbReference type="SAM" id="MobiDB-lite"/>
    </source>
</evidence>
<evidence type="ECO:0000313" key="2">
    <source>
        <dbReference type="EMBL" id="PCH34621.1"/>
    </source>
</evidence>
<protein>
    <recommendedName>
        <fullName evidence="4">F-box domain-containing protein</fullName>
    </recommendedName>
</protein>
<keyword evidence="3" id="KW-1185">Reference proteome</keyword>
<feature type="region of interest" description="Disordered" evidence="1">
    <location>
        <begin position="55"/>
        <end position="94"/>
    </location>
</feature>
<evidence type="ECO:0000313" key="3">
    <source>
        <dbReference type="Proteomes" id="UP000218811"/>
    </source>
</evidence>
<evidence type="ECO:0008006" key="4">
    <source>
        <dbReference type="Google" id="ProtNLM"/>
    </source>
</evidence>
<organism evidence="2 3">
    <name type="scientific">Wolfiporia cocos (strain MD-104)</name>
    <name type="common">Brown rot fungus</name>
    <dbReference type="NCBI Taxonomy" id="742152"/>
    <lineage>
        <taxon>Eukaryota</taxon>
        <taxon>Fungi</taxon>
        <taxon>Dikarya</taxon>
        <taxon>Basidiomycota</taxon>
        <taxon>Agaricomycotina</taxon>
        <taxon>Agaricomycetes</taxon>
        <taxon>Polyporales</taxon>
        <taxon>Phaeolaceae</taxon>
        <taxon>Wolfiporia</taxon>
    </lineage>
</organism>
<dbReference type="AlphaFoldDB" id="A0A2H3IY11"/>
<proteinExistence type="predicted"/>
<sequence length="583" mass="62542">MSVFKHRRRTVFLTDEADSLQTLEGRESVKNDAPSRLSRRITALSVIGAKLAHGKTKRARTAHGSTLAPPVGHTVDFPRTYSRESTPSPTPSLDEIRMPFGLGRMASESSLRSAALEQAGREPNFAVGPRERCMSTPTLLTNASARLKGVLAASSPEGAAGPAVARVPPELWAIVFGFCSRAEIVSWARISKTLHDAATHALYERLDLRELTPECVERCINTLASRRSSAALVRAFTCSVLPASDGGTPSLSTVSCAIALNHMENLRSLTLPRFDAQLLYHASFRLTRLTLLADSMSSDELGALLSWLEKQPDIATLSFPTLRLFSAAPSIPSHVLPRLAHFHGPAPMASVAIPGRPVKSAVLHVHNTLYDGLKPSALMTALTRSASVLTHLVVEASATAVDARTLERVLMSAGAALGSQLEVLGVLWALPDEILYKQLLAVLPRFRTLHTLRLRRAPGAPTVSAAFLSVPPSSPSASSLYLSAPPSPAPTIASLAVPQPAYGSRPSTPASMADLPEPRAQERALLNAWNRHCPTLRTVVFLGGAEWRCGGRFASCIVPGQNVYAQSWRFVGLSGTQACMHCE</sequence>
<dbReference type="OMA" id="AIAFNNM"/>
<dbReference type="STRING" id="742152.A0A2H3IY11"/>
<name>A0A2H3IY11_WOLCO</name>
<dbReference type="EMBL" id="KB467832">
    <property type="protein sequence ID" value="PCH34621.1"/>
    <property type="molecule type" value="Genomic_DNA"/>
</dbReference>
<dbReference type="OrthoDB" id="3259156at2759"/>
<accession>A0A2H3IY11</accession>
<reference evidence="2 3" key="1">
    <citation type="journal article" date="2012" name="Science">
        <title>The Paleozoic origin of enzymatic lignin decomposition reconstructed from 31 fungal genomes.</title>
        <authorList>
            <person name="Floudas D."/>
            <person name="Binder M."/>
            <person name="Riley R."/>
            <person name="Barry K."/>
            <person name="Blanchette R.A."/>
            <person name="Henrissat B."/>
            <person name="Martinez A.T."/>
            <person name="Otillar R."/>
            <person name="Spatafora J.W."/>
            <person name="Yadav J.S."/>
            <person name="Aerts A."/>
            <person name="Benoit I."/>
            <person name="Boyd A."/>
            <person name="Carlson A."/>
            <person name="Copeland A."/>
            <person name="Coutinho P.M."/>
            <person name="de Vries R.P."/>
            <person name="Ferreira P."/>
            <person name="Findley K."/>
            <person name="Foster B."/>
            <person name="Gaskell J."/>
            <person name="Glotzer D."/>
            <person name="Gorecki P."/>
            <person name="Heitman J."/>
            <person name="Hesse C."/>
            <person name="Hori C."/>
            <person name="Igarashi K."/>
            <person name="Jurgens J.A."/>
            <person name="Kallen N."/>
            <person name="Kersten P."/>
            <person name="Kohler A."/>
            <person name="Kuees U."/>
            <person name="Kumar T.K.A."/>
            <person name="Kuo A."/>
            <person name="LaButti K."/>
            <person name="Larrondo L.F."/>
            <person name="Lindquist E."/>
            <person name="Ling A."/>
            <person name="Lombard V."/>
            <person name="Lucas S."/>
            <person name="Lundell T."/>
            <person name="Martin R."/>
            <person name="McLaughlin D.J."/>
            <person name="Morgenstern I."/>
            <person name="Morin E."/>
            <person name="Murat C."/>
            <person name="Nagy L.G."/>
            <person name="Nolan M."/>
            <person name="Ohm R.A."/>
            <person name="Patyshakuliyeva A."/>
            <person name="Rokas A."/>
            <person name="Ruiz-Duenas F.J."/>
            <person name="Sabat G."/>
            <person name="Salamov A."/>
            <person name="Samejima M."/>
            <person name="Schmutz J."/>
            <person name="Slot J.C."/>
            <person name="St John F."/>
            <person name="Stenlid J."/>
            <person name="Sun H."/>
            <person name="Sun S."/>
            <person name="Syed K."/>
            <person name="Tsang A."/>
            <person name="Wiebenga A."/>
            <person name="Young D."/>
            <person name="Pisabarro A."/>
            <person name="Eastwood D.C."/>
            <person name="Martin F."/>
            <person name="Cullen D."/>
            <person name="Grigoriev I.V."/>
            <person name="Hibbett D.S."/>
        </authorList>
    </citation>
    <scope>NUCLEOTIDE SEQUENCE [LARGE SCALE GENOMIC DNA]</scope>
    <source>
        <strain evidence="2 3">MD-104</strain>
    </source>
</reference>